<reference evidence="2 3" key="1">
    <citation type="journal article" date="2013" name="PLoS ONE">
        <title>Predicting the Proteins of Angomonas deanei, Strigomonas culicis and Their Respective Endosymbionts Reveals New Aspects of the Trypanosomatidae Family.</title>
        <authorList>
            <person name="Motta M.C."/>
            <person name="Martins A.C."/>
            <person name="de Souza S.S."/>
            <person name="Catta-Preta C.M."/>
            <person name="Silva R."/>
            <person name="Klein C.C."/>
            <person name="de Almeida L.G."/>
            <person name="de Lima Cunha O."/>
            <person name="Ciapina L.P."/>
            <person name="Brocchi M."/>
            <person name="Colabardini A.C."/>
            <person name="de Araujo Lima B."/>
            <person name="Machado C.R."/>
            <person name="de Almeida Soares C.M."/>
            <person name="Probst C.M."/>
            <person name="de Menezes C.B."/>
            <person name="Thompson C.E."/>
            <person name="Bartholomeu D.C."/>
            <person name="Gradia D.F."/>
            <person name="Pavoni D.P."/>
            <person name="Grisard E.C."/>
            <person name="Fantinatti-Garboggini F."/>
            <person name="Marchini F.K."/>
            <person name="Rodrigues-Luiz G.F."/>
            <person name="Wagner G."/>
            <person name="Goldman G.H."/>
            <person name="Fietto J.L."/>
            <person name="Elias M.C."/>
            <person name="Goldman M.H."/>
            <person name="Sagot M.F."/>
            <person name="Pereira M."/>
            <person name="Stoco P.H."/>
            <person name="de Mendonca-Neto R.P."/>
            <person name="Teixeira S.M."/>
            <person name="Maciel T.E."/>
            <person name="de Oliveira Mendes T.A."/>
            <person name="Urmenyi T.P."/>
            <person name="de Souza W."/>
            <person name="Schenkman S."/>
            <person name="de Vasconcelos A.T."/>
        </authorList>
    </citation>
    <scope>NUCLEOTIDE SEQUENCE [LARGE SCALE GENOMIC DNA]</scope>
</reference>
<proteinExistence type="predicted"/>
<gene>
    <name evidence="2" type="ORF">STCU_00576</name>
    <name evidence="1" type="ORF">STCU_08369</name>
</gene>
<protein>
    <submittedName>
        <fullName evidence="2">Uncharacterized protein</fullName>
    </submittedName>
</protein>
<reference evidence="2" key="2">
    <citation type="submission" date="2013-03" db="EMBL/GenBank/DDBJ databases">
        <authorList>
            <person name="Motta M.C.M."/>
            <person name="Martins A.C.A."/>
            <person name="Preta C.M.C.C."/>
            <person name="Silva R."/>
            <person name="de Souza S.S."/>
            <person name="Klein C.C."/>
            <person name="de Almeida L.G.P."/>
            <person name="Cunha O.L."/>
            <person name="Colabardini A.C."/>
            <person name="Lima B.A."/>
            <person name="Machado C.R."/>
            <person name="Soares C.M.A."/>
            <person name="de Menezes C.B.A."/>
            <person name="Bartolomeu D.C."/>
            <person name="Grisard E.C."/>
            <person name="Fantinatti-Garboggini F."/>
            <person name="Rodrigues-Luiz G.F."/>
            <person name="Wagner G."/>
            <person name="Goldman G.H."/>
            <person name="Fietto J.L.R."/>
            <person name="Ciapina L.P."/>
            <person name="Brocchi M."/>
            <person name="Elias M.C."/>
            <person name="Goldman M.H.S."/>
            <person name="Sagot M.-F."/>
            <person name="Pereira M."/>
            <person name="Stoco P.H."/>
            <person name="Teixeira S.M.R."/>
            <person name="de Mendonca-Neto R.P."/>
            <person name="Maciel T.E.F."/>
            <person name="Mendes T.A.O."/>
            <person name="Urmenyi T.P."/>
            <person name="Teixeira M.M.G."/>
            <person name="de Camargo E.F.P."/>
            <person name="de Sousa W."/>
            <person name="Schenkman S."/>
            <person name="de Vasconcelos A.T.R."/>
        </authorList>
    </citation>
    <scope>NUCLEOTIDE SEQUENCE</scope>
</reference>
<dbReference type="AlphaFoldDB" id="S9V6I2"/>
<dbReference type="Proteomes" id="UP000015354">
    <property type="component" value="Unassembled WGS sequence"/>
</dbReference>
<evidence type="ECO:0000313" key="1">
    <source>
        <dbReference type="EMBL" id="EPY22054.1"/>
    </source>
</evidence>
<dbReference type="EMBL" id="ATMH01000576">
    <property type="protein sequence ID" value="EPY36448.1"/>
    <property type="molecule type" value="Genomic_DNA"/>
</dbReference>
<name>S9V6I2_9TRYP</name>
<dbReference type="EMBL" id="ATMH01008369">
    <property type="protein sequence ID" value="EPY22054.1"/>
    <property type="molecule type" value="Genomic_DNA"/>
</dbReference>
<accession>S9V6I2</accession>
<evidence type="ECO:0000313" key="2">
    <source>
        <dbReference type="EMBL" id="EPY36448.1"/>
    </source>
</evidence>
<organism evidence="2 3">
    <name type="scientific">Strigomonas culicis</name>
    <dbReference type="NCBI Taxonomy" id="28005"/>
    <lineage>
        <taxon>Eukaryota</taxon>
        <taxon>Discoba</taxon>
        <taxon>Euglenozoa</taxon>
        <taxon>Kinetoplastea</taxon>
        <taxon>Metakinetoplastina</taxon>
        <taxon>Trypanosomatida</taxon>
        <taxon>Trypanosomatidae</taxon>
        <taxon>Strigomonadinae</taxon>
        <taxon>Strigomonas</taxon>
    </lineage>
</organism>
<dbReference type="OrthoDB" id="276836at2759"/>
<sequence>MEKLLVLLDRPLVDRLVKSAGKGGRDLRKEGVHRHKHLLEKASWRTFPHKWFKHAPFEVQQLRADIPESAVLNTRFYRDQATLRYLFTLMEPNHPYRGKIEEKLYELTHTYDPSYRERL</sequence>
<keyword evidence="3" id="KW-1185">Reference proteome</keyword>
<evidence type="ECO:0000313" key="3">
    <source>
        <dbReference type="Proteomes" id="UP000015354"/>
    </source>
</evidence>
<comment type="caution">
    <text evidence="2">The sequence shown here is derived from an EMBL/GenBank/DDBJ whole genome shotgun (WGS) entry which is preliminary data.</text>
</comment>